<organism evidence="1 2">
    <name type="scientific">Aspergillus cavernicola</name>
    <dbReference type="NCBI Taxonomy" id="176166"/>
    <lineage>
        <taxon>Eukaryota</taxon>
        <taxon>Fungi</taxon>
        <taxon>Dikarya</taxon>
        <taxon>Ascomycota</taxon>
        <taxon>Pezizomycotina</taxon>
        <taxon>Eurotiomycetes</taxon>
        <taxon>Eurotiomycetidae</taxon>
        <taxon>Eurotiales</taxon>
        <taxon>Aspergillaceae</taxon>
        <taxon>Aspergillus</taxon>
        <taxon>Aspergillus subgen. Nidulantes</taxon>
    </lineage>
</organism>
<name>A0ABR4J5W6_9EURO</name>
<protein>
    <recommendedName>
        <fullName evidence="3">DUF2493 domain-containing protein</fullName>
    </recommendedName>
</protein>
<dbReference type="Proteomes" id="UP001610335">
    <property type="component" value="Unassembled WGS sequence"/>
</dbReference>
<evidence type="ECO:0000313" key="1">
    <source>
        <dbReference type="EMBL" id="KAL2835286.1"/>
    </source>
</evidence>
<gene>
    <name evidence="1" type="ORF">BDW59DRAFT_168521</name>
</gene>
<evidence type="ECO:0000313" key="2">
    <source>
        <dbReference type="Proteomes" id="UP001610335"/>
    </source>
</evidence>
<accession>A0ABR4J5W6</accession>
<keyword evidence="2" id="KW-1185">Reference proteome</keyword>
<sequence length="182" mass="20384">MSEAPVQPETKVAFISGPINTGPDAAYFHTHYKAEIDIAIAAGHAFVIGPITTGVDADALSYLQGYPILPSRITIFLTPSEDRAWGDEFRSRNVNVHVLEDITATSQNRDAAMTAASDYDILRWRTEDEAREVYGNQYRAGHVTNTERNWRRRRGISFAAKLGDKDYVRYSNEDKFGLGRQA</sequence>
<dbReference type="EMBL" id="JBFXLS010000001">
    <property type="protein sequence ID" value="KAL2835286.1"/>
    <property type="molecule type" value="Genomic_DNA"/>
</dbReference>
<comment type="caution">
    <text evidence="1">The sequence shown here is derived from an EMBL/GenBank/DDBJ whole genome shotgun (WGS) entry which is preliminary data.</text>
</comment>
<reference evidence="1 2" key="1">
    <citation type="submission" date="2024-07" db="EMBL/GenBank/DDBJ databases">
        <title>Section-level genome sequencing and comparative genomics of Aspergillus sections Usti and Cavernicolus.</title>
        <authorList>
            <consortium name="Lawrence Berkeley National Laboratory"/>
            <person name="Nybo J.L."/>
            <person name="Vesth T.C."/>
            <person name="Theobald S."/>
            <person name="Frisvad J.C."/>
            <person name="Larsen T.O."/>
            <person name="Kjaerboelling I."/>
            <person name="Rothschild-Mancinelli K."/>
            <person name="Lyhne E.K."/>
            <person name="Kogle M.E."/>
            <person name="Barry K."/>
            <person name="Clum A."/>
            <person name="Na H."/>
            <person name="Ledsgaard L."/>
            <person name="Lin J."/>
            <person name="Lipzen A."/>
            <person name="Kuo A."/>
            <person name="Riley R."/>
            <person name="Mondo S."/>
            <person name="LaButti K."/>
            <person name="Haridas S."/>
            <person name="Pangalinan J."/>
            <person name="Salamov A.A."/>
            <person name="Simmons B.A."/>
            <person name="Magnuson J.K."/>
            <person name="Chen J."/>
            <person name="Drula E."/>
            <person name="Henrissat B."/>
            <person name="Wiebenga A."/>
            <person name="Lubbers R.J."/>
            <person name="Gomes A.C."/>
            <person name="Makela M.R."/>
            <person name="Stajich J."/>
            <person name="Grigoriev I.V."/>
            <person name="Mortensen U.H."/>
            <person name="De vries R.P."/>
            <person name="Baker S.E."/>
            <person name="Andersen M.R."/>
        </authorList>
    </citation>
    <scope>NUCLEOTIDE SEQUENCE [LARGE SCALE GENOMIC DNA]</scope>
    <source>
        <strain evidence="1 2">CBS 600.67</strain>
    </source>
</reference>
<proteinExistence type="predicted"/>
<evidence type="ECO:0008006" key="3">
    <source>
        <dbReference type="Google" id="ProtNLM"/>
    </source>
</evidence>